<dbReference type="InterPro" id="IPR001179">
    <property type="entry name" value="PPIase_FKBP_dom"/>
</dbReference>
<comment type="catalytic activity">
    <reaction evidence="1 5">
        <text>[protein]-peptidylproline (omega=180) = [protein]-peptidylproline (omega=0)</text>
        <dbReference type="Rhea" id="RHEA:16237"/>
        <dbReference type="Rhea" id="RHEA-COMP:10747"/>
        <dbReference type="Rhea" id="RHEA-COMP:10748"/>
        <dbReference type="ChEBI" id="CHEBI:83833"/>
        <dbReference type="ChEBI" id="CHEBI:83834"/>
        <dbReference type="EC" id="5.2.1.8"/>
    </reaction>
</comment>
<evidence type="ECO:0000313" key="8">
    <source>
        <dbReference type="Proteomes" id="UP000011083"/>
    </source>
</evidence>
<accession>L8HKC1</accession>
<dbReference type="GO" id="GO:0003755">
    <property type="term" value="F:peptidyl-prolyl cis-trans isomerase activity"/>
    <property type="evidence" value="ECO:0007669"/>
    <property type="project" value="UniProtKB-KW"/>
</dbReference>
<dbReference type="InterPro" id="IPR046357">
    <property type="entry name" value="PPIase_dom_sf"/>
</dbReference>
<dbReference type="GeneID" id="14926710"/>
<dbReference type="SUPFAM" id="SSF54534">
    <property type="entry name" value="FKBP-like"/>
    <property type="match status" value="1"/>
</dbReference>
<dbReference type="VEuPathDB" id="AmoebaDB:ACA1_119220"/>
<dbReference type="OrthoDB" id="19107at2759"/>
<gene>
    <name evidence="7" type="ORF">ACA1_119220</name>
</gene>
<reference evidence="7 8" key="1">
    <citation type="journal article" date="2013" name="Genome Biol.">
        <title>Genome of Acanthamoeba castellanii highlights extensive lateral gene transfer and early evolution of tyrosine kinase signaling.</title>
        <authorList>
            <person name="Clarke M."/>
            <person name="Lohan A.J."/>
            <person name="Liu B."/>
            <person name="Lagkouvardos I."/>
            <person name="Roy S."/>
            <person name="Zafar N."/>
            <person name="Bertelli C."/>
            <person name="Schilde C."/>
            <person name="Kianianmomeni A."/>
            <person name="Burglin T.R."/>
            <person name="Frech C."/>
            <person name="Turcotte B."/>
            <person name="Kopec K.O."/>
            <person name="Synnott J.M."/>
            <person name="Choo C."/>
            <person name="Paponov I."/>
            <person name="Finkler A."/>
            <person name="Soon Heng Tan C."/>
            <person name="Hutchins A.P."/>
            <person name="Weinmeier T."/>
            <person name="Rattei T."/>
            <person name="Chu J.S."/>
            <person name="Gimenez G."/>
            <person name="Irimia M."/>
            <person name="Rigden D.J."/>
            <person name="Fitzpatrick D.A."/>
            <person name="Lorenzo-Morales J."/>
            <person name="Bateman A."/>
            <person name="Chiu C.H."/>
            <person name="Tang P."/>
            <person name="Hegemann P."/>
            <person name="Fromm H."/>
            <person name="Raoult D."/>
            <person name="Greub G."/>
            <person name="Miranda-Saavedra D."/>
            <person name="Chen N."/>
            <person name="Nash P."/>
            <person name="Ginger M.L."/>
            <person name="Horn M."/>
            <person name="Schaap P."/>
            <person name="Caler L."/>
            <person name="Loftus B."/>
        </authorList>
    </citation>
    <scope>NUCLEOTIDE SEQUENCE [LARGE SCALE GENOMIC DNA]</scope>
    <source>
        <strain evidence="7 8">Neff</strain>
    </source>
</reference>
<feature type="non-terminal residue" evidence="7">
    <location>
        <position position="1"/>
    </location>
</feature>
<dbReference type="EC" id="5.2.1.8" evidence="2 5"/>
<dbReference type="RefSeq" id="XP_004358078.1">
    <property type="nucleotide sequence ID" value="XM_004358021.1"/>
</dbReference>
<evidence type="ECO:0000313" key="7">
    <source>
        <dbReference type="EMBL" id="ELR25645.1"/>
    </source>
</evidence>
<organism evidence="7 8">
    <name type="scientific">Acanthamoeba castellanii (strain ATCC 30010 / Neff)</name>
    <dbReference type="NCBI Taxonomy" id="1257118"/>
    <lineage>
        <taxon>Eukaryota</taxon>
        <taxon>Amoebozoa</taxon>
        <taxon>Discosea</taxon>
        <taxon>Longamoebia</taxon>
        <taxon>Centramoebida</taxon>
        <taxon>Acanthamoebidae</taxon>
        <taxon>Acanthamoeba</taxon>
    </lineage>
</organism>
<dbReference type="STRING" id="1257118.L8HKC1"/>
<dbReference type="EMBL" id="KB007797">
    <property type="protein sequence ID" value="ELR25645.1"/>
    <property type="molecule type" value="Genomic_DNA"/>
</dbReference>
<dbReference type="PANTHER" id="PTHR10516">
    <property type="entry name" value="PEPTIDYL-PROLYL CIS-TRANS ISOMERASE"/>
    <property type="match status" value="1"/>
</dbReference>
<dbReference type="PROSITE" id="PS50059">
    <property type="entry name" value="FKBP_PPIASE"/>
    <property type="match status" value="1"/>
</dbReference>
<dbReference type="Proteomes" id="UP000011083">
    <property type="component" value="Unassembled WGS sequence"/>
</dbReference>
<sequence length="135" mass="14739">EKITNDGGVLKKILAAGSGSVPPKHSVVLVTYEGKLESGEVFDASQGYPFKFTLGKGEVIQGWDRAFATMKKGEKAILTIKAKYAYGKEGSPPEIPPNATLIFEVELVSFEPPKKAINPDYERLQALRKAREEDA</sequence>
<feature type="domain" description="PPIase FKBP-type" evidence="6">
    <location>
        <begin position="25"/>
        <end position="111"/>
    </location>
</feature>
<proteinExistence type="predicted"/>
<dbReference type="OMA" id="ECELVEC"/>
<name>L8HKC1_ACACF</name>
<dbReference type="InterPro" id="IPR050689">
    <property type="entry name" value="FKBP-type_PPIase"/>
</dbReference>
<dbReference type="GO" id="GO:0005737">
    <property type="term" value="C:cytoplasm"/>
    <property type="evidence" value="ECO:0007669"/>
    <property type="project" value="TreeGrafter"/>
</dbReference>
<evidence type="ECO:0000256" key="3">
    <source>
        <dbReference type="ARBA" id="ARBA00023110"/>
    </source>
</evidence>
<evidence type="ECO:0000256" key="5">
    <source>
        <dbReference type="PROSITE-ProRule" id="PRU00277"/>
    </source>
</evidence>
<dbReference type="FunFam" id="3.10.50.40:FF:000006">
    <property type="entry name" value="Peptidyl-prolyl cis-trans isomerase"/>
    <property type="match status" value="1"/>
</dbReference>
<evidence type="ECO:0000256" key="2">
    <source>
        <dbReference type="ARBA" id="ARBA00013194"/>
    </source>
</evidence>
<evidence type="ECO:0000259" key="6">
    <source>
        <dbReference type="PROSITE" id="PS50059"/>
    </source>
</evidence>
<keyword evidence="4 5" id="KW-0413">Isomerase</keyword>
<dbReference type="AlphaFoldDB" id="L8HKC1"/>
<dbReference type="Gene3D" id="3.10.50.40">
    <property type="match status" value="1"/>
</dbReference>
<dbReference type="KEGG" id="acan:ACA1_119220"/>
<keyword evidence="3 5" id="KW-0697">Rotamase</keyword>
<evidence type="ECO:0000256" key="1">
    <source>
        <dbReference type="ARBA" id="ARBA00000971"/>
    </source>
</evidence>
<keyword evidence="8" id="KW-1185">Reference proteome</keyword>
<protein>
    <recommendedName>
        <fullName evidence="2 5">peptidylprolyl isomerase</fullName>
        <ecNumber evidence="2 5">5.2.1.8</ecNumber>
    </recommendedName>
</protein>
<dbReference type="Pfam" id="PF00254">
    <property type="entry name" value="FKBP_C"/>
    <property type="match status" value="1"/>
</dbReference>
<evidence type="ECO:0000256" key="4">
    <source>
        <dbReference type="ARBA" id="ARBA00023235"/>
    </source>
</evidence>
<dbReference type="PANTHER" id="PTHR10516:SF443">
    <property type="entry name" value="FK506-BINDING PROTEIN 59-RELATED"/>
    <property type="match status" value="1"/>
</dbReference>